<dbReference type="OrthoDB" id="3200163at2759"/>
<proteinExistence type="predicted"/>
<dbReference type="Proteomes" id="UP000092177">
    <property type="component" value="Chromosome 9"/>
</dbReference>
<comment type="caution">
    <text evidence="1">The sequence shown here is derived from an EMBL/GenBank/DDBJ whole genome shotgun (WGS) entry which is preliminary data.</text>
</comment>
<dbReference type="AlphaFoldDB" id="A0A1B7XUQ8"/>
<dbReference type="GeneID" id="28871688"/>
<dbReference type="RefSeq" id="XP_018151998.1">
    <property type="nucleotide sequence ID" value="XM_018307581.1"/>
</dbReference>
<sequence>MAEVFGVVVSALTVAEMAGKFGASIVKLKKLWDEVQDVPNEIAHLVRQLEILRPVLAEMEAEFSQRTHRVHRDSAANLSMEYCQQAVGELDALAEELQSRINTAKRSRRHITKLKVTFKKEQIQAYQNKIRFALQLLALSQQTYTISLVKLRSVIQDGPAQSTAANQPIQSEIIVGSPQARQNVCSGQNSWCSMASIPWRKASFFGAFVYQTTSDPSHPGIQVHQARVQIPWWISETVWDFQAQRACTGWKVLLKPWIMRHVDAPIFCYVRGGSWSDILEALSAGEASLQDVDPSGFTLLHVWPVSNSIPWTAANSLLRAGGRYLSLS</sequence>
<gene>
    <name evidence="1" type="ORF">CH63R_12607</name>
</gene>
<keyword evidence="2" id="KW-1185">Reference proteome</keyword>
<evidence type="ECO:0008006" key="3">
    <source>
        <dbReference type="Google" id="ProtNLM"/>
    </source>
</evidence>
<dbReference type="EMBL" id="LTAN01000009">
    <property type="protein sequence ID" value="OBR03480.1"/>
    <property type="molecule type" value="Genomic_DNA"/>
</dbReference>
<accession>A0A1B7XUQ8</accession>
<dbReference type="VEuPathDB" id="FungiDB:CH63R_12607"/>
<evidence type="ECO:0000313" key="2">
    <source>
        <dbReference type="Proteomes" id="UP000092177"/>
    </source>
</evidence>
<organism evidence="1 2">
    <name type="scientific">Colletotrichum higginsianum (strain IMI 349063)</name>
    <name type="common">Crucifer anthracnose fungus</name>
    <dbReference type="NCBI Taxonomy" id="759273"/>
    <lineage>
        <taxon>Eukaryota</taxon>
        <taxon>Fungi</taxon>
        <taxon>Dikarya</taxon>
        <taxon>Ascomycota</taxon>
        <taxon>Pezizomycotina</taxon>
        <taxon>Sordariomycetes</taxon>
        <taxon>Hypocreomycetidae</taxon>
        <taxon>Glomerellales</taxon>
        <taxon>Glomerellaceae</taxon>
        <taxon>Colletotrichum</taxon>
        <taxon>Colletotrichum destructivum species complex</taxon>
    </lineage>
</organism>
<dbReference type="KEGG" id="chig:CH63R_12607"/>
<reference evidence="2" key="1">
    <citation type="journal article" date="2017" name="BMC Genomics">
        <title>Gapless genome assembly of Colletotrichum higginsianum reveals chromosome structure and association of transposable elements with secondary metabolite gene clusters.</title>
        <authorList>
            <person name="Dallery J.-F."/>
            <person name="Lapalu N."/>
            <person name="Zampounis A."/>
            <person name="Pigne S."/>
            <person name="Luyten I."/>
            <person name="Amselem J."/>
            <person name="Wittenberg A.H.J."/>
            <person name="Zhou S."/>
            <person name="de Queiroz M.V."/>
            <person name="Robin G.P."/>
            <person name="Auger A."/>
            <person name="Hainaut M."/>
            <person name="Henrissat B."/>
            <person name="Kim K.-T."/>
            <person name="Lee Y.-H."/>
            <person name="Lespinet O."/>
            <person name="Schwartz D.C."/>
            <person name="Thon M.R."/>
            <person name="O'Connell R.J."/>
        </authorList>
    </citation>
    <scope>NUCLEOTIDE SEQUENCE [LARGE SCALE GENOMIC DNA]</scope>
    <source>
        <strain evidence="2">IMI 349063</strain>
    </source>
</reference>
<name>A0A1B7XUQ8_COLHI</name>
<protein>
    <recommendedName>
        <fullName evidence="3">Fungal N-terminal domain-containing protein</fullName>
    </recommendedName>
</protein>
<evidence type="ECO:0000313" key="1">
    <source>
        <dbReference type="EMBL" id="OBR03480.1"/>
    </source>
</evidence>